<accession>A0A378Y9S9</accession>
<dbReference type="OrthoDB" id="4560653at2"/>
<name>A0A378Y9S9_9NOCA</name>
<dbReference type="Proteomes" id="UP000255467">
    <property type="component" value="Unassembled WGS sequence"/>
</dbReference>
<gene>
    <name evidence="1" type="ORF">NCTC1934_01354</name>
</gene>
<organism evidence="1 2">
    <name type="scientific">Nocardia otitidiscaviarum</name>
    <dbReference type="NCBI Taxonomy" id="1823"/>
    <lineage>
        <taxon>Bacteria</taxon>
        <taxon>Bacillati</taxon>
        <taxon>Actinomycetota</taxon>
        <taxon>Actinomycetes</taxon>
        <taxon>Mycobacteriales</taxon>
        <taxon>Nocardiaceae</taxon>
        <taxon>Nocardia</taxon>
    </lineage>
</organism>
<protein>
    <submittedName>
        <fullName evidence="1">Uncharacterized protein</fullName>
    </submittedName>
</protein>
<dbReference type="RefSeq" id="WP_147287011.1">
    <property type="nucleotide sequence ID" value="NZ_UGRY01000002.1"/>
</dbReference>
<evidence type="ECO:0000313" key="1">
    <source>
        <dbReference type="EMBL" id="SUA73982.1"/>
    </source>
</evidence>
<dbReference type="STRING" id="1406858.GCA_000710895_03447"/>
<dbReference type="AlphaFoldDB" id="A0A378Y9S9"/>
<keyword evidence="2" id="KW-1185">Reference proteome</keyword>
<dbReference type="EMBL" id="UGRY01000002">
    <property type="protein sequence ID" value="SUA73982.1"/>
    <property type="molecule type" value="Genomic_DNA"/>
</dbReference>
<reference evidence="1 2" key="1">
    <citation type="submission" date="2018-06" db="EMBL/GenBank/DDBJ databases">
        <authorList>
            <consortium name="Pathogen Informatics"/>
            <person name="Doyle S."/>
        </authorList>
    </citation>
    <scope>NUCLEOTIDE SEQUENCE [LARGE SCALE GENOMIC DNA]</scope>
    <source>
        <strain evidence="1 2">NCTC1934</strain>
    </source>
</reference>
<evidence type="ECO:0000313" key="2">
    <source>
        <dbReference type="Proteomes" id="UP000255467"/>
    </source>
</evidence>
<proteinExistence type="predicted"/>
<sequence>MPSRRSAKNSLSDSDIRQLAAAVDAGRSPTVWFTADAVGIEEGRSGKVVAVADPGEPDFLHVRPAGSSDTLAFSPTELTVARPRRNPPRASR</sequence>